<organism evidence="3 4">
    <name type="scientific">Candidatus Corynebacterium gallistercoris</name>
    <dbReference type="NCBI Taxonomy" id="2838530"/>
    <lineage>
        <taxon>Bacteria</taxon>
        <taxon>Bacillati</taxon>
        <taxon>Actinomycetota</taxon>
        <taxon>Actinomycetes</taxon>
        <taxon>Mycobacteriales</taxon>
        <taxon>Corynebacteriaceae</taxon>
        <taxon>Corynebacterium</taxon>
    </lineage>
</organism>
<gene>
    <name evidence="3" type="ORF">H9867_06375</name>
</gene>
<accession>A0A9D1UQ49</accession>
<feature type="transmembrane region" description="Helical" evidence="2">
    <location>
        <begin position="68"/>
        <end position="86"/>
    </location>
</feature>
<evidence type="ECO:0000256" key="1">
    <source>
        <dbReference type="SAM" id="MobiDB-lite"/>
    </source>
</evidence>
<dbReference type="Proteomes" id="UP000824189">
    <property type="component" value="Unassembled WGS sequence"/>
</dbReference>
<evidence type="ECO:0000313" key="3">
    <source>
        <dbReference type="EMBL" id="HIW96089.1"/>
    </source>
</evidence>
<keyword evidence="2" id="KW-0472">Membrane</keyword>
<proteinExistence type="predicted"/>
<reference evidence="3" key="2">
    <citation type="submission" date="2021-04" db="EMBL/GenBank/DDBJ databases">
        <authorList>
            <person name="Gilroy R."/>
        </authorList>
    </citation>
    <scope>NUCLEOTIDE SEQUENCE</scope>
    <source>
        <strain evidence="3">4376</strain>
    </source>
</reference>
<keyword evidence="2" id="KW-1133">Transmembrane helix</keyword>
<dbReference type="EMBL" id="DXFZ01000080">
    <property type="protein sequence ID" value="HIW96089.1"/>
    <property type="molecule type" value="Genomic_DNA"/>
</dbReference>
<sequence>MNSAASAPLTRPAAPKEFAKESAAPQAPAQPAETPAPQAERGAGEKVVASPQKQEKTLANTGVSGTGLVLGAAPLLLLAGAATLIVRRRASEN</sequence>
<protein>
    <submittedName>
        <fullName evidence="3">Uncharacterized protein</fullName>
    </submittedName>
</protein>
<name>A0A9D1UQ49_9CORY</name>
<keyword evidence="2" id="KW-0812">Transmembrane</keyword>
<evidence type="ECO:0000256" key="2">
    <source>
        <dbReference type="SAM" id="Phobius"/>
    </source>
</evidence>
<comment type="caution">
    <text evidence="3">The sequence shown here is derived from an EMBL/GenBank/DDBJ whole genome shotgun (WGS) entry which is preliminary data.</text>
</comment>
<dbReference type="AlphaFoldDB" id="A0A9D1UQ49"/>
<feature type="compositionally biased region" description="Low complexity" evidence="1">
    <location>
        <begin position="21"/>
        <end position="40"/>
    </location>
</feature>
<reference evidence="3" key="1">
    <citation type="journal article" date="2021" name="PeerJ">
        <title>Extensive microbial diversity within the chicken gut microbiome revealed by metagenomics and culture.</title>
        <authorList>
            <person name="Gilroy R."/>
            <person name="Ravi A."/>
            <person name="Getino M."/>
            <person name="Pursley I."/>
            <person name="Horton D.L."/>
            <person name="Alikhan N.F."/>
            <person name="Baker D."/>
            <person name="Gharbi K."/>
            <person name="Hall N."/>
            <person name="Watson M."/>
            <person name="Adriaenssens E.M."/>
            <person name="Foster-Nyarko E."/>
            <person name="Jarju S."/>
            <person name="Secka A."/>
            <person name="Antonio M."/>
            <person name="Oren A."/>
            <person name="Chaudhuri R.R."/>
            <person name="La Ragione R."/>
            <person name="Hildebrand F."/>
            <person name="Pallen M.J."/>
        </authorList>
    </citation>
    <scope>NUCLEOTIDE SEQUENCE</scope>
    <source>
        <strain evidence="3">4376</strain>
    </source>
</reference>
<evidence type="ECO:0000313" key="4">
    <source>
        <dbReference type="Proteomes" id="UP000824189"/>
    </source>
</evidence>
<feature type="region of interest" description="Disordered" evidence="1">
    <location>
        <begin position="1"/>
        <end position="59"/>
    </location>
</feature>